<organism evidence="1 2">
    <name type="scientific">Myripristis murdjan</name>
    <name type="common">pinecone soldierfish</name>
    <dbReference type="NCBI Taxonomy" id="586833"/>
    <lineage>
        <taxon>Eukaryota</taxon>
        <taxon>Metazoa</taxon>
        <taxon>Chordata</taxon>
        <taxon>Craniata</taxon>
        <taxon>Vertebrata</taxon>
        <taxon>Euteleostomi</taxon>
        <taxon>Actinopterygii</taxon>
        <taxon>Neopterygii</taxon>
        <taxon>Teleostei</taxon>
        <taxon>Neoteleostei</taxon>
        <taxon>Acanthomorphata</taxon>
        <taxon>Holocentriformes</taxon>
        <taxon>Holocentridae</taxon>
        <taxon>Myripristis</taxon>
    </lineage>
</organism>
<protein>
    <submittedName>
        <fullName evidence="1">Uncharacterized protein</fullName>
    </submittedName>
</protein>
<dbReference type="Gene3D" id="2.130.10.10">
    <property type="entry name" value="YVTN repeat-like/Quinoprotein amine dehydrogenase"/>
    <property type="match status" value="1"/>
</dbReference>
<dbReference type="AlphaFoldDB" id="A0A667Z324"/>
<dbReference type="InParanoid" id="A0A667Z324"/>
<dbReference type="InterPro" id="IPR036322">
    <property type="entry name" value="WD40_repeat_dom_sf"/>
</dbReference>
<dbReference type="Proteomes" id="UP000472263">
    <property type="component" value="Chromosome 13"/>
</dbReference>
<reference evidence="1" key="2">
    <citation type="submission" date="2025-08" db="UniProtKB">
        <authorList>
            <consortium name="Ensembl"/>
        </authorList>
    </citation>
    <scope>IDENTIFICATION</scope>
</reference>
<sequence length="118" mass="13015">ASLVLTRVPRSRKPPVRYDALFMQTCMSVTARNKTEASTELCIQKALIRKCEACAVSLPVTGCVDCTVRVWDTRTTLLLSHAVLDGHKSPVGHIAMNAQDHVIISLSQDKVGRETQIR</sequence>
<proteinExistence type="predicted"/>
<evidence type="ECO:0000313" key="1">
    <source>
        <dbReference type="Ensembl" id="ENSMMDP00005033013.1"/>
    </source>
</evidence>
<name>A0A667Z324_9TELE</name>
<reference evidence="1" key="3">
    <citation type="submission" date="2025-09" db="UniProtKB">
        <authorList>
            <consortium name="Ensembl"/>
        </authorList>
    </citation>
    <scope>IDENTIFICATION</scope>
</reference>
<dbReference type="SUPFAM" id="SSF50978">
    <property type="entry name" value="WD40 repeat-like"/>
    <property type="match status" value="1"/>
</dbReference>
<evidence type="ECO:0000313" key="2">
    <source>
        <dbReference type="Proteomes" id="UP000472263"/>
    </source>
</evidence>
<dbReference type="Ensembl" id="ENSMMDT00005033748.1">
    <property type="protein sequence ID" value="ENSMMDP00005033013.1"/>
    <property type="gene ID" value="ENSMMDG00005015542.1"/>
</dbReference>
<accession>A0A667Z324</accession>
<dbReference type="InterPro" id="IPR015943">
    <property type="entry name" value="WD40/YVTN_repeat-like_dom_sf"/>
</dbReference>
<keyword evidence="2" id="KW-1185">Reference proteome</keyword>
<reference evidence="1" key="1">
    <citation type="submission" date="2019-06" db="EMBL/GenBank/DDBJ databases">
        <authorList>
            <consortium name="Wellcome Sanger Institute Data Sharing"/>
        </authorList>
    </citation>
    <scope>NUCLEOTIDE SEQUENCE [LARGE SCALE GENOMIC DNA]</scope>
</reference>